<dbReference type="Proteomes" id="UP000031546">
    <property type="component" value="Unassembled WGS sequence"/>
</dbReference>
<feature type="binding site" evidence="8">
    <location>
        <position position="261"/>
    </location>
    <ligand>
        <name>Mg(2+)</name>
        <dbReference type="ChEBI" id="CHEBI:18420"/>
    </ligand>
</feature>
<evidence type="ECO:0000256" key="2">
    <source>
        <dbReference type="ARBA" id="ARBA00022679"/>
    </source>
</evidence>
<comment type="catalytic activity">
    <reaction evidence="8">
        <text>L-histidyl-[protein] + UTP = N(tele)-(5'-uridylyl)-L-histidyl-[protein] + diphosphate</text>
        <dbReference type="Rhea" id="RHEA:83891"/>
        <dbReference type="Rhea" id="RHEA-COMP:9745"/>
        <dbReference type="Rhea" id="RHEA-COMP:20239"/>
        <dbReference type="ChEBI" id="CHEBI:29979"/>
        <dbReference type="ChEBI" id="CHEBI:33019"/>
        <dbReference type="ChEBI" id="CHEBI:46398"/>
        <dbReference type="ChEBI" id="CHEBI:233474"/>
    </reaction>
</comment>
<evidence type="ECO:0000256" key="3">
    <source>
        <dbReference type="ARBA" id="ARBA00022695"/>
    </source>
</evidence>
<comment type="caution">
    <text evidence="9">The sequence shown here is derived from an EMBL/GenBank/DDBJ whole genome shotgun (WGS) entry which is preliminary data.</text>
</comment>
<dbReference type="EMBL" id="JXII01000010">
    <property type="protein sequence ID" value="KIH69812.1"/>
    <property type="molecule type" value="Genomic_DNA"/>
</dbReference>
<comment type="catalytic activity">
    <reaction evidence="8">
        <text>L-tyrosyl-[protein] + UTP = O-(5'-uridylyl)-L-tyrosyl-[protein] + diphosphate</text>
        <dbReference type="Rhea" id="RHEA:83887"/>
        <dbReference type="Rhea" id="RHEA-COMP:10136"/>
        <dbReference type="Rhea" id="RHEA-COMP:20238"/>
        <dbReference type="ChEBI" id="CHEBI:33019"/>
        <dbReference type="ChEBI" id="CHEBI:46398"/>
        <dbReference type="ChEBI" id="CHEBI:46858"/>
        <dbReference type="ChEBI" id="CHEBI:90602"/>
    </reaction>
</comment>
<dbReference type="EC" id="2.7.7.-" evidence="8"/>
<evidence type="ECO:0000256" key="1">
    <source>
        <dbReference type="ARBA" id="ARBA00009747"/>
    </source>
</evidence>
<comment type="catalytic activity">
    <reaction evidence="8">
        <text>L-seryl-[protein] + UTP = O-(5'-uridylyl)-L-seryl-[protein] + diphosphate</text>
        <dbReference type="Rhea" id="RHEA:64604"/>
        <dbReference type="Rhea" id="RHEA-COMP:9863"/>
        <dbReference type="Rhea" id="RHEA-COMP:16635"/>
        <dbReference type="ChEBI" id="CHEBI:29999"/>
        <dbReference type="ChEBI" id="CHEBI:33019"/>
        <dbReference type="ChEBI" id="CHEBI:46398"/>
        <dbReference type="ChEBI" id="CHEBI:156051"/>
    </reaction>
</comment>
<keyword evidence="7 8" id="KW-0460">Magnesium</keyword>
<keyword evidence="4 8" id="KW-0479">Metal-binding</keyword>
<dbReference type="GO" id="GO:0030145">
    <property type="term" value="F:manganese ion binding"/>
    <property type="evidence" value="ECO:0007669"/>
    <property type="project" value="UniProtKB-UniRule"/>
</dbReference>
<accession>A0A0C2E2W5</accession>
<evidence type="ECO:0000256" key="5">
    <source>
        <dbReference type="ARBA" id="ARBA00022741"/>
    </source>
</evidence>
<dbReference type="GO" id="GO:0005524">
    <property type="term" value="F:ATP binding"/>
    <property type="evidence" value="ECO:0007669"/>
    <property type="project" value="UniProtKB-UniRule"/>
</dbReference>
<feature type="binding site" evidence="8">
    <location>
        <position position="131"/>
    </location>
    <ligand>
        <name>ATP</name>
        <dbReference type="ChEBI" id="CHEBI:30616"/>
    </ligand>
</feature>
<proteinExistence type="inferred from homology"/>
<evidence type="ECO:0000256" key="4">
    <source>
        <dbReference type="ARBA" id="ARBA00022723"/>
    </source>
</evidence>
<feature type="active site" description="Proton acceptor" evidence="8">
    <location>
        <position position="260"/>
    </location>
</feature>
<name>A0A0C2E2W5_9STAP</name>
<keyword evidence="5 8" id="KW-0547">Nucleotide-binding</keyword>
<feature type="binding site" evidence="8">
    <location>
        <position position="270"/>
    </location>
    <ligand>
        <name>ATP</name>
        <dbReference type="ChEBI" id="CHEBI:30616"/>
    </ligand>
</feature>
<feature type="binding site" evidence="8">
    <location>
        <position position="98"/>
    </location>
    <ligand>
        <name>ATP</name>
        <dbReference type="ChEBI" id="CHEBI:30616"/>
    </ligand>
</feature>
<keyword evidence="8" id="KW-0464">Manganese</keyword>
<feature type="binding site" evidence="8">
    <location>
        <position position="119"/>
    </location>
    <ligand>
        <name>ATP</name>
        <dbReference type="ChEBI" id="CHEBI:30616"/>
    </ligand>
</feature>
<dbReference type="NCBIfam" id="NF000658">
    <property type="entry name" value="PRK00029.1"/>
    <property type="match status" value="1"/>
</dbReference>
<dbReference type="STRING" id="45670.SN16_12050"/>
<dbReference type="PANTHER" id="PTHR32057:SF14">
    <property type="entry name" value="PROTEIN ADENYLYLTRANSFERASE SELO, MITOCHONDRIAL"/>
    <property type="match status" value="1"/>
</dbReference>
<sequence>MFFKKGRDHMTETGWHLEHSYASLPEIFYKKTQPERAEFPELVLFNWNLAETLGLDSRSLQLTSSDVFSGNTIPEGGLPIAQAYAGHQFGSFTMLGDGRAILLGEQVTPDGKRFDIQLKGAGRTAFSRMGDGRAPLGPMLREYIISEAMHALGIPSTRALALVTTGEAVSRSKMLPGAVLTRVAESHLRVGTFEYAARTEEDGNVKVLADYAIRRHYPEIADQADEDKYKKFLDAVIDRQASLISKWQLAGFVHGVMNTDNMTISGETIDYGPCAFIDTYDPEASFSSIDINKRYRYRNQPGIAQWNLARFAETLLPLLDPDKEKAVEIAQQSLSAFGQLYNEYWQAGMRDKLGLISGEKADDDLAMELLDLMAHHKADYTQTFRMLALDAPEDVEFSGSERFKDWHSRWTARLEVQDATLEAAHILMRSVNPAVIPRNHLVEEALDLAVEQGDYSKASKLIEVLSNPFDDGHDKEYKMPPDDDDKVHMTFCGT</sequence>
<organism evidence="9 10">
    <name type="scientific">Salinicoccus roseus</name>
    <dbReference type="NCBI Taxonomy" id="45670"/>
    <lineage>
        <taxon>Bacteria</taxon>
        <taxon>Bacillati</taxon>
        <taxon>Bacillota</taxon>
        <taxon>Bacilli</taxon>
        <taxon>Bacillales</taxon>
        <taxon>Staphylococcaceae</taxon>
        <taxon>Salinicoccus</taxon>
    </lineage>
</organism>
<evidence type="ECO:0000256" key="6">
    <source>
        <dbReference type="ARBA" id="ARBA00022840"/>
    </source>
</evidence>
<feature type="binding site" evidence="8">
    <location>
        <position position="132"/>
    </location>
    <ligand>
        <name>ATP</name>
        <dbReference type="ChEBI" id="CHEBI:30616"/>
    </ligand>
</feature>
<feature type="binding site" evidence="8">
    <location>
        <position position="270"/>
    </location>
    <ligand>
        <name>Mg(2+)</name>
        <dbReference type="ChEBI" id="CHEBI:18420"/>
    </ligand>
</feature>
<comment type="catalytic activity">
    <reaction evidence="8">
        <text>L-seryl-[protein] + ATP = 3-O-(5'-adenylyl)-L-seryl-[protein] + diphosphate</text>
        <dbReference type="Rhea" id="RHEA:58120"/>
        <dbReference type="Rhea" id="RHEA-COMP:9863"/>
        <dbReference type="Rhea" id="RHEA-COMP:15073"/>
        <dbReference type="ChEBI" id="CHEBI:29999"/>
        <dbReference type="ChEBI" id="CHEBI:30616"/>
        <dbReference type="ChEBI" id="CHEBI:33019"/>
        <dbReference type="ChEBI" id="CHEBI:142516"/>
        <dbReference type="EC" id="2.7.7.108"/>
    </reaction>
</comment>
<evidence type="ECO:0000313" key="9">
    <source>
        <dbReference type="EMBL" id="KIH69812.1"/>
    </source>
</evidence>
<dbReference type="PANTHER" id="PTHR32057">
    <property type="entry name" value="PROTEIN ADENYLYLTRANSFERASE SELO, MITOCHONDRIAL"/>
    <property type="match status" value="1"/>
</dbReference>
<keyword evidence="2 8" id="KW-0808">Transferase</keyword>
<reference evidence="9 10" key="1">
    <citation type="submission" date="2015-01" db="EMBL/GenBank/DDBJ databases">
        <title>Genome sequences of high lactate-tolerant strain Salinicoccus roseus W12 with industrial interest.</title>
        <authorList>
            <person name="Wang H."/>
            <person name="Yu B."/>
        </authorList>
    </citation>
    <scope>NUCLEOTIDE SEQUENCE [LARGE SCALE GENOMIC DNA]</scope>
    <source>
        <strain evidence="9 10">W12</strain>
    </source>
</reference>
<evidence type="ECO:0000256" key="8">
    <source>
        <dbReference type="HAMAP-Rule" id="MF_00692"/>
    </source>
</evidence>
<dbReference type="AlphaFoldDB" id="A0A0C2E2W5"/>
<dbReference type="Pfam" id="PF02696">
    <property type="entry name" value="SelO"/>
    <property type="match status" value="1"/>
</dbReference>
<feature type="binding site" evidence="8">
    <location>
        <position position="189"/>
    </location>
    <ligand>
        <name>ATP</name>
        <dbReference type="ChEBI" id="CHEBI:30616"/>
    </ligand>
</feature>
<comment type="similarity">
    <text evidence="1 8">Belongs to the SELO family.</text>
</comment>
<dbReference type="GO" id="GO:0070733">
    <property type="term" value="F:AMPylase activity"/>
    <property type="evidence" value="ECO:0007669"/>
    <property type="project" value="UniProtKB-EC"/>
</dbReference>
<comment type="cofactor">
    <cofactor evidence="8">
        <name>Mg(2+)</name>
        <dbReference type="ChEBI" id="CHEBI:18420"/>
    </cofactor>
    <cofactor evidence="8">
        <name>Mn(2+)</name>
        <dbReference type="ChEBI" id="CHEBI:29035"/>
    </cofactor>
</comment>
<evidence type="ECO:0000256" key="7">
    <source>
        <dbReference type="ARBA" id="ARBA00022842"/>
    </source>
</evidence>
<dbReference type="InterPro" id="IPR003846">
    <property type="entry name" value="SelO"/>
</dbReference>
<dbReference type="EC" id="2.7.7.108" evidence="8"/>
<feature type="binding site" evidence="8">
    <location>
        <position position="99"/>
    </location>
    <ligand>
        <name>ATP</name>
        <dbReference type="ChEBI" id="CHEBI:30616"/>
    </ligand>
</feature>
<feature type="binding site" evidence="8">
    <location>
        <position position="182"/>
    </location>
    <ligand>
        <name>ATP</name>
        <dbReference type="ChEBI" id="CHEBI:30616"/>
    </ligand>
</feature>
<keyword evidence="6 8" id="KW-0067">ATP-binding</keyword>
<comment type="catalytic activity">
    <reaction evidence="8">
        <text>L-tyrosyl-[protein] + ATP = O-(5'-adenylyl)-L-tyrosyl-[protein] + diphosphate</text>
        <dbReference type="Rhea" id="RHEA:54288"/>
        <dbReference type="Rhea" id="RHEA-COMP:10136"/>
        <dbReference type="Rhea" id="RHEA-COMP:13846"/>
        <dbReference type="ChEBI" id="CHEBI:30616"/>
        <dbReference type="ChEBI" id="CHEBI:33019"/>
        <dbReference type="ChEBI" id="CHEBI:46858"/>
        <dbReference type="ChEBI" id="CHEBI:83624"/>
        <dbReference type="EC" id="2.7.7.108"/>
    </reaction>
</comment>
<evidence type="ECO:0000313" key="10">
    <source>
        <dbReference type="Proteomes" id="UP000031546"/>
    </source>
</evidence>
<feature type="binding site" evidence="8">
    <location>
        <position position="96"/>
    </location>
    <ligand>
        <name>ATP</name>
        <dbReference type="ChEBI" id="CHEBI:30616"/>
    </ligand>
</feature>
<protein>
    <recommendedName>
        <fullName evidence="8">Protein nucleotidyltransferase YdiU</fullName>
        <ecNumber evidence="8">2.7.7.-</ecNumber>
    </recommendedName>
    <alternativeName>
        <fullName evidence="8">Protein adenylyltransferase YdiU</fullName>
        <ecNumber evidence="8">2.7.7.108</ecNumber>
    </alternativeName>
    <alternativeName>
        <fullName evidence="8">Protein uridylyltransferase YdiU</fullName>
        <ecNumber evidence="8">2.7.7.-</ecNumber>
    </alternativeName>
</protein>
<dbReference type="GO" id="GO:0000287">
    <property type="term" value="F:magnesium ion binding"/>
    <property type="evidence" value="ECO:0007669"/>
    <property type="project" value="UniProtKB-UniRule"/>
</dbReference>
<comment type="function">
    <text evidence="8">Nucleotidyltransferase involved in the post-translational modification of proteins. It can catalyze the addition of adenosine monophosphate (AMP) or uridine monophosphate (UMP) to a protein, resulting in modifications known as AMPylation and UMPylation.</text>
</comment>
<keyword evidence="3 8" id="KW-0548">Nucleotidyltransferase</keyword>
<dbReference type="HAMAP" id="MF_00692">
    <property type="entry name" value="SelO"/>
    <property type="match status" value="1"/>
</dbReference>
<gene>
    <name evidence="8" type="primary">ydiU</name>
    <name evidence="8" type="synonym">selO</name>
    <name evidence="9" type="ORF">SN16_12050</name>
</gene>
<comment type="catalytic activity">
    <reaction evidence="8">
        <text>L-threonyl-[protein] + ATP = 3-O-(5'-adenylyl)-L-threonyl-[protein] + diphosphate</text>
        <dbReference type="Rhea" id="RHEA:54292"/>
        <dbReference type="Rhea" id="RHEA-COMP:11060"/>
        <dbReference type="Rhea" id="RHEA-COMP:13847"/>
        <dbReference type="ChEBI" id="CHEBI:30013"/>
        <dbReference type="ChEBI" id="CHEBI:30616"/>
        <dbReference type="ChEBI" id="CHEBI:33019"/>
        <dbReference type="ChEBI" id="CHEBI:138113"/>
        <dbReference type="EC" id="2.7.7.108"/>
    </reaction>
</comment>